<protein>
    <recommendedName>
        <fullName evidence="4">DUF1570 domain-containing protein</fullName>
    </recommendedName>
</protein>
<feature type="signal peptide" evidence="1">
    <location>
        <begin position="1"/>
        <end position="29"/>
    </location>
</feature>
<feature type="chain" id="PRO_5019176760" description="DUF1570 domain-containing protein" evidence="1">
    <location>
        <begin position="30"/>
        <end position="517"/>
    </location>
</feature>
<dbReference type="RefSeq" id="WP_127709702.1">
    <property type="nucleotide sequence ID" value="NZ_SACO01000008.1"/>
</dbReference>
<sequence>MKLSLWIKSVSTAGGLALTLSGAAMPAHAEWQEAKSAHFRVYGNMAPDVLRKRTINLERFDAVLRSLLKAEDEGMPSTIYVTAGSAQISNMMGGRGVVGFYRPSYEGSFAFIPASMSNGETLTPSQVMFHEYTHHILLSNTQSFYPRWATEGLAELFSTLAFDDKGNAIIGAPVTDRDWAIQGMHHWKVKRLIEADENPPKEDEQIELYSRGWLLCHYLLISGKRPGQFFQYLDRLSRGEKPMAAAEKVFGDLAKLDDEVETYVRRSTFPSWLVPADKIKTATTVNLRPLREGEAAIMPFRMESVHGIRPERAEALAAQARPIAARYLDDPFVQRAMAEMEFDAKAYSAADAAAQRALAVEPDNTGASAYRVRVAVKKAQASGKAEDWALARQLVLKANQLAPNDPLPYVQFYDLARAQGGAMPAGAEDGILRAVVLVPSDAQVRLRAAIVLIGQGDIATARSLLAPMALDPHGDHGPIGELVKAMDAGQDKVALQSKINALHLNINQFAPEKKSAT</sequence>
<evidence type="ECO:0000256" key="1">
    <source>
        <dbReference type="SAM" id="SignalP"/>
    </source>
</evidence>
<dbReference type="SUPFAM" id="SSF48452">
    <property type="entry name" value="TPR-like"/>
    <property type="match status" value="1"/>
</dbReference>
<dbReference type="Gene3D" id="1.25.40.10">
    <property type="entry name" value="Tetratricopeptide repeat domain"/>
    <property type="match status" value="1"/>
</dbReference>
<accession>A0A437N3F8</accession>
<dbReference type="InterPro" id="IPR011990">
    <property type="entry name" value="TPR-like_helical_dom_sf"/>
</dbReference>
<keyword evidence="1" id="KW-0732">Signal</keyword>
<name>A0A437N3F8_9SPHN</name>
<reference evidence="2 3" key="1">
    <citation type="submission" date="2019-01" db="EMBL/GenBank/DDBJ databases">
        <authorList>
            <person name="Chen W.-M."/>
        </authorList>
    </citation>
    <scope>NUCLEOTIDE SEQUENCE [LARGE SCALE GENOMIC DNA]</scope>
    <source>
        <strain evidence="2 3">FSY-9</strain>
    </source>
</reference>
<evidence type="ECO:0008006" key="4">
    <source>
        <dbReference type="Google" id="ProtNLM"/>
    </source>
</evidence>
<organism evidence="2 3">
    <name type="scientific">Novosphingobium umbonatum</name>
    <dbReference type="NCBI Taxonomy" id="1908524"/>
    <lineage>
        <taxon>Bacteria</taxon>
        <taxon>Pseudomonadati</taxon>
        <taxon>Pseudomonadota</taxon>
        <taxon>Alphaproteobacteria</taxon>
        <taxon>Sphingomonadales</taxon>
        <taxon>Sphingomonadaceae</taxon>
        <taxon>Novosphingobium</taxon>
    </lineage>
</organism>
<dbReference type="EMBL" id="SACO01000008">
    <property type="protein sequence ID" value="RVU04459.1"/>
    <property type="molecule type" value="Genomic_DNA"/>
</dbReference>
<evidence type="ECO:0000313" key="3">
    <source>
        <dbReference type="Proteomes" id="UP000282837"/>
    </source>
</evidence>
<comment type="caution">
    <text evidence="2">The sequence shown here is derived from an EMBL/GenBank/DDBJ whole genome shotgun (WGS) entry which is preliminary data.</text>
</comment>
<dbReference type="AlphaFoldDB" id="A0A437N3F8"/>
<keyword evidence="3" id="KW-1185">Reference proteome</keyword>
<dbReference type="Proteomes" id="UP000282837">
    <property type="component" value="Unassembled WGS sequence"/>
</dbReference>
<dbReference type="OrthoDB" id="5523615at2"/>
<evidence type="ECO:0000313" key="2">
    <source>
        <dbReference type="EMBL" id="RVU04459.1"/>
    </source>
</evidence>
<gene>
    <name evidence="2" type="ORF">EOE18_11725</name>
</gene>
<proteinExistence type="predicted"/>